<protein>
    <submittedName>
        <fullName evidence="2">Transcription regulator, probable</fullName>
    </submittedName>
</protein>
<dbReference type="InterPro" id="IPR010982">
    <property type="entry name" value="Lambda_DNA-bd_dom_sf"/>
</dbReference>
<evidence type="ECO:0000259" key="1">
    <source>
        <dbReference type="PROSITE" id="PS50943"/>
    </source>
</evidence>
<reference evidence="2" key="1">
    <citation type="submission" date="2012-03" db="EMBL/GenBank/DDBJ databases">
        <title>Functional metagenomics reveals considerable lignocellulase gene clusters in the gut microbiome of a wood-feeding higher termite.</title>
        <authorList>
            <person name="Liu N."/>
        </authorList>
    </citation>
    <scope>NUCLEOTIDE SEQUENCE</scope>
</reference>
<dbReference type="CDD" id="cd00093">
    <property type="entry name" value="HTH_XRE"/>
    <property type="match status" value="1"/>
</dbReference>
<dbReference type="InterPro" id="IPR001387">
    <property type="entry name" value="Cro/C1-type_HTH"/>
</dbReference>
<dbReference type="Gene3D" id="1.10.260.40">
    <property type="entry name" value="lambda repressor-like DNA-binding domains"/>
    <property type="match status" value="1"/>
</dbReference>
<dbReference type="GO" id="GO:0003677">
    <property type="term" value="F:DNA binding"/>
    <property type="evidence" value="ECO:0007669"/>
    <property type="project" value="InterPro"/>
</dbReference>
<name>A0A806JYQ0_9BACT</name>
<dbReference type="AlphaFoldDB" id="A0A806JYQ0"/>
<accession>A0A806JYQ0</accession>
<dbReference type="SMART" id="SM00530">
    <property type="entry name" value="HTH_XRE"/>
    <property type="match status" value="1"/>
</dbReference>
<dbReference type="PROSITE" id="PS50943">
    <property type="entry name" value="HTH_CROC1"/>
    <property type="match status" value="1"/>
</dbReference>
<feature type="domain" description="HTH cro/C1-type" evidence="1">
    <location>
        <begin position="38"/>
        <end position="91"/>
    </location>
</feature>
<evidence type="ECO:0000313" key="2">
    <source>
        <dbReference type="EMBL" id="AGS52135.1"/>
    </source>
</evidence>
<dbReference type="EMBL" id="JQ844183">
    <property type="protein sequence ID" value="AGS52135.1"/>
    <property type="molecule type" value="Genomic_DNA"/>
</dbReference>
<dbReference type="SUPFAM" id="SSF47413">
    <property type="entry name" value="lambda repressor-like DNA-binding domains"/>
    <property type="match status" value="1"/>
</dbReference>
<organism evidence="2">
    <name type="scientific">uncultured bacterium contig00034</name>
    <dbReference type="NCBI Taxonomy" id="1181523"/>
    <lineage>
        <taxon>Bacteria</taxon>
        <taxon>environmental samples</taxon>
    </lineage>
</organism>
<sequence length="98" mass="11024">MNNNISPRGQTWDEVRAELYTPEEIRESDIRVAIMSEIINARNERGISQRELEQLSGVKQPVISRMEAGTTSPQLDTVIRVLAALGKTLYVGELTNRV</sequence>
<proteinExistence type="predicted"/>
<dbReference type="Pfam" id="PF01381">
    <property type="entry name" value="HTH_3"/>
    <property type="match status" value="1"/>
</dbReference>